<evidence type="ECO:0000256" key="5">
    <source>
        <dbReference type="ARBA" id="ARBA00022692"/>
    </source>
</evidence>
<dbReference type="InterPro" id="IPR003838">
    <property type="entry name" value="ABC3_permease_C"/>
</dbReference>
<dbReference type="InterPro" id="IPR003593">
    <property type="entry name" value="AAA+_ATPase"/>
</dbReference>
<dbReference type="InterPro" id="IPR027417">
    <property type="entry name" value="P-loop_NTPase"/>
</dbReference>
<dbReference type="InterPro" id="IPR017871">
    <property type="entry name" value="ABC_transporter-like_CS"/>
</dbReference>
<dbReference type="EMBL" id="CP035494">
    <property type="protein sequence ID" value="QAY60183.1"/>
    <property type="molecule type" value="Genomic_DNA"/>
</dbReference>
<dbReference type="GO" id="GO:0022857">
    <property type="term" value="F:transmembrane transporter activity"/>
    <property type="evidence" value="ECO:0007669"/>
    <property type="project" value="TreeGrafter"/>
</dbReference>
<dbReference type="FunFam" id="3.40.50.300:FF:000032">
    <property type="entry name" value="Export ABC transporter ATP-binding protein"/>
    <property type="match status" value="1"/>
</dbReference>
<evidence type="ECO:0000313" key="15">
    <source>
        <dbReference type="Proteomes" id="UP000293995"/>
    </source>
</evidence>
<evidence type="ECO:0000256" key="12">
    <source>
        <dbReference type="SAM" id="Phobius"/>
    </source>
</evidence>
<reference evidence="14 15" key="1">
    <citation type="submission" date="2019-01" db="EMBL/GenBank/DDBJ databases">
        <title>Genome sequencing of strain DFW100M-13.</title>
        <authorList>
            <person name="Heo J."/>
            <person name="Kim S.-J."/>
            <person name="Kim J.-S."/>
            <person name="Hong S.-B."/>
            <person name="Kwon S.-W."/>
        </authorList>
    </citation>
    <scope>NUCLEOTIDE SEQUENCE [LARGE SCALE GENOMIC DNA]</scope>
    <source>
        <strain evidence="14 15">DFW100M-13</strain>
    </source>
</reference>
<evidence type="ECO:0000256" key="2">
    <source>
        <dbReference type="ARBA" id="ARBA00022448"/>
    </source>
</evidence>
<keyword evidence="3" id="KW-1003">Cell membrane</keyword>
<dbReference type="PROSITE" id="PS50893">
    <property type="entry name" value="ABC_TRANSPORTER_2"/>
    <property type="match status" value="1"/>
</dbReference>
<evidence type="ECO:0000259" key="13">
    <source>
        <dbReference type="PROSITE" id="PS50893"/>
    </source>
</evidence>
<feature type="transmembrane region" description="Helical" evidence="12">
    <location>
        <begin position="508"/>
        <end position="534"/>
    </location>
</feature>
<dbReference type="PROSITE" id="PS00211">
    <property type="entry name" value="ABC_TRANSPORTER_1"/>
    <property type="match status" value="1"/>
</dbReference>
<keyword evidence="15" id="KW-1185">Reference proteome</keyword>
<keyword evidence="9 12" id="KW-0472">Membrane</keyword>
<dbReference type="InterPro" id="IPR003439">
    <property type="entry name" value="ABC_transporter-like_ATP-bd"/>
</dbReference>
<dbReference type="GO" id="GO:0005886">
    <property type="term" value="C:plasma membrane"/>
    <property type="evidence" value="ECO:0007669"/>
    <property type="project" value="UniProtKB-SubCell"/>
</dbReference>
<keyword evidence="8 12" id="KW-1133">Transmembrane helix</keyword>
<keyword evidence="6" id="KW-0547">Nucleotide-binding</keyword>
<evidence type="ECO:0000256" key="11">
    <source>
        <dbReference type="ARBA" id="ARBA00038388"/>
    </source>
</evidence>
<dbReference type="GO" id="GO:0005524">
    <property type="term" value="F:ATP binding"/>
    <property type="evidence" value="ECO:0007669"/>
    <property type="project" value="UniProtKB-KW"/>
</dbReference>
<dbReference type="InterPro" id="IPR025857">
    <property type="entry name" value="MacB_PCD"/>
</dbReference>
<dbReference type="SMART" id="SM00382">
    <property type="entry name" value="AAA"/>
    <property type="match status" value="1"/>
</dbReference>
<dbReference type="InterPro" id="IPR015854">
    <property type="entry name" value="ABC_transpr_LolD-like"/>
</dbReference>
<evidence type="ECO:0000256" key="10">
    <source>
        <dbReference type="ARBA" id="ARBA00038076"/>
    </source>
</evidence>
<evidence type="ECO:0000256" key="9">
    <source>
        <dbReference type="ARBA" id="ARBA00023136"/>
    </source>
</evidence>
<keyword evidence="7 14" id="KW-0067">ATP-binding</keyword>
<dbReference type="Pfam" id="PF02687">
    <property type="entry name" value="FtsX"/>
    <property type="match status" value="1"/>
</dbReference>
<evidence type="ECO:0000256" key="3">
    <source>
        <dbReference type="ARBA" id="ARBA00022475"/>
    </source>
</evidence>
<evidence type="ECO:0000313" key="14">
    <source>
        <dbReference type="EMBL" id="QAY60183.1"/>
    </source>
</evidence>
<evidence type="ECO:0000256" key="7">
    <source>
        <dbReference type="ARBA" id="ARBA00022840"/>
    </source>
</evidence>
<evidence type="ECO:0000256" key="6">
    <source>
        <dbReference type="ARBA" id="ARBA00022741"/>
    </source>
</evidence>
<dbReference type="PANTHER" id="PTHR24220:SF86">
    <property type="entry name" value="ABC TRANSPORTER ABCH.1"/>
    <property type="match status" value="1"/>
</dbReference>
<dbReference type="CDD" id="cd03255">
    <property type="entry name" value="ABC_MJ0796_LolCDE_FtsE"/>
    <property type="match status" value="1"/>
</dbReference>
<feature type="transmembrane region" description="Helical" evidence="12">
    <location>
        <begin position="272"/>
        <end position="291"/>
    </location>
</feature>
<feature type="transmembrane region" description="Helical" evidence="12">
    <location>
        <begin position="597"/>
        <end position="621"/>
    </location>
</feature>
<keyword evidence="4" id="KW-0997">Cell inner membrane</keyword>
<dbReference type="AlphaFoldDB" id="A0A4P6EFJ6"/>
<accession>A0A4P6EFJ6</accession>
<dbReference type="PANTHER" id="PTHR24220">
    <property type="entry name" value="IMPORT ATP-BINDING PROTEIN"/>
    <property type="match status" value="1"/>
</dbReference>
<feature type="transmembrane region" description="Helical" evidence="12">
    <location>
        <begin position="562"/>
        <end position="585"/>
    </location>
</feature>
<dbReference type="GO" id="GO:0098796">
    <property type="term" value="C:membrane protein complex"/>
    <property type="evidence" value="ECO:0007669"/>
    <property type="project" value="UniProtKB-ARBA"/>
</dbReference>
<sequence length="631" mass="65239">MTGPLIRLRGVGRSYGTGTANEVEALRGVDLDIHTGEFVAIVGPSGGGKSTLLAVLGLLDRPTTGSYELTGVETTTLDERQRTRLRARRLGFVFQAFHLLDRRPLADSVEMGLLYRGVARPERRARADAALQRLGIAHRSGALARDLSGGQRQRVAIARALANDTTILLADEPTGNLDSHSGEAVLDELRALHSDGATVIVVTHSEHVAAAADRVIQLADGAIVGDTGSRSTGSPAVPGGAADEPVVRDRVRWRDLWRDAVASVLSRRAQTAALALAVALAVGLIVVSLGLGQTARAQVADTFDSHANREVTAQIVASPDEQLDVAASVRRVDAVAGVDAVSALLTRAPIHVAALGETATVTARLVAGDFAKATESRITWAGSQSRDLTSHTVLLGRTLANNLGIGPLDAVPTIRIDGARFGVVGIVESSDRYPDLAGQVVGSLDAPLAADQWEENITIALRVATGAAQQVGGQLPVAVDPFDPDRVAVEVPVDASTVRAGVESGVQIALAAFAALAVLIAVATLANAIGMSVVARRGEFGLRRAVGAQSGQVAALVASESAVIGFVGGVLGLVLGIAAILGFTMTQRWMPVFDLRLAPLAVAAGVVLAALSSVIGAVRAARVHPAIALRE</sequence>
<keyword evidence="5 12" id="KW-0812">Transmembrane</keyword>
<name>A0A4P6EFJ6_9MICO</name>
<dbReference type="Pfam" id="PF00005">
    <property type="entry name" value="ABC_tran"/>
    <property type="match status" value="1"/>
</dbReference>
<evidence type="ECO:0000256" key="1">
    <source>
        <dbReference type="ARBA" id="ARBA00004429"/>
    </source>
</evidence>
<evidence type="ECO:0000256" key="8">
    <source>
        <dbReference type="ARBA" id="ARBA00022989"/>
    </source>
</evidence>
<dbReference type="OrthoDB" id="4814201at2"/>
<organism evidence="14 15">
    <name type="scientific">Microbacterium protaetiae</name>
    <dbReference type="NCBI Taxonomy" id="2509458"/>
    <lineage>
        <taxon>Bacteria</taxon>
        <taxon>Bacillati</taxon>
        <taxon>Actinomycetota</taxon>
        <taxon>Actinomycetes</taxon>
        <taxon>Micrococcales</taxon>
        <taxon>Microbacteriaceae</taxon>
        <taxon>Microbacterium</taxon>
    </lineage>
</organism>
<dbReference type="SUPFAM" id="SSF52540">
    <property type="entry name" value="P-loop containing nucleoside triphosphate hydrolases"/>
    <property type="match status" value="1"/>
</dbReference>
<dbReference type="Gene3D" id="3.40.50.300">
    <property type="entry name" value="P-loop containing nucleotide triphosphate hydrolases"/>
    <property type="match status" value="1"/>
</dbReference>
<dbReference type="Pfam" id="PF12704">
    <property type="entry name" value="MacB_PCD"/>
    <property type="match status" value="1"/>
</dbReference>
<gene>
    <name evidence="14" type="ORF">ET475_09405</name>
</gene>
<comment type="subcellular location">
    <subcellularLocation>
        <location evidence="1">Cell inner membrane</location>
        <topology evidence="1">Multi-pass membrane protein</topology>
    </subcellularLocation>
</comment>
<dbReference type="KEGG" id="mprt:ET475_09405"/>
<dbReference type="RefSeq" id="WP_129389061.1">
    <property type="nucleotide sequence ID" value="NZ_CP035494.1"/>
</dbReference>
<proteinExistence type="inferred from homology"/>
<dbReference type="GO" id="GO:0016887">
    <property type="term" value="F:ATP hydrolysis activity"/>
    <property type="evidence" value="ECO:0007669"/>
    <property type="project" value="InterPro"/>
</dbReference>
<keyword evidence="2" id="KW-0813">Transport</keyword>
<comment type="similarity">
    <text evidence="11">Belongs to the ABC transporter superfamily. Macrolide exporter (TC 3.A.1.122) family.</text>
</comment>
<comment type="similarity">
    <text evidence="10">Belongs to the ABC-4 integral membrane protein family.</text>
</comment>
<evidence type="ECO:0000256" key="4">
    <source>
        <dbReference type="ARBA" id="ARBA00022519"/>
    </source>
</evidence>
<dbReference type="Proteomes" id="UP000293995">
    <property type="component" value="Chromosome"/>
</dbReference>
<protein>
    <submittedName>
        <fullName evidence="14">Macrolide ABC transporter ATP-binding protein/permease</fullName>
    </submittedName>
</protein>
<feature type="domain" description="ABC transporter" evidence="13">
    <location>
        <begin position="6"/>
        <end position="245"/>
    </location>
</feature>
<dbReference type="InterPro" id="IPR017911">
    <property type="entry name" value="MacB-like_ATP-bd"/>
</dbReference>